<keyword evidence="2" id="KW-1185">Reference proteome</keyword>
<accession>A0ACC2LYY8</accession>
<gene>
    <name evidence="1" type="ORF">MRB53_012877</name>
</gene>
<comment type="caution">
    <text evidence="1">The sequence shown here is derived from an EMBL/GenBank/DDBJ whole genome shotgun (WGS) entry which is preliminary data.</text>
</comment>
<evidence type="ECO:0000313" key="1">
    <source>
        <dbReference type="EMBL" id="KAJ8638610.1"/>
    </source>
</evidence>
<name>A0ACC2LYY8_PERAE</name>
<sequence length="586" mass="62981">MDFMKVFDQAVREIKREVNIKVLKVPEIEQKVLDATSDEPWGPHGSALAEIAQGTKKFTECQMIMNILWTRLTDTGRYWRHVYKALTVIEYLVANGSERAVDDIVEHTFQISSLSGFEYVEPSGKDVGINVRKKVETVIALLNNKDKIQEVRDKAAANRNKYFGLSSTGMTYKSSAASYGSSSFHQGDHYGGLSGTRDGGFKEGYRARERYGDENEWNHENKVGFGNGGHEKSESQRGIGSESEQNNSKNTSTHYGGAKDDNYVSVPSSQNLSAPPHDVEDDFDDFDPRGSSSTGPAAAKSNKVDLFGENLNVDLMDAPTSVPTERSPGSNPSNEVDLFADATFVSAATHVEARANVDLFAQSAIPPPSSTTNVDLFAQSAIPAPPSMTNVDLFAQSAFPGSSSSTTDFFAAPDPPSTANKTSKSEPNNPKVIDPFAVVPLNNYETSDLFGDFTSHTSPVSAEPAENSPQNGASSKQNTPTKFISPQKKDAFQIKSGIWADSLSRGLIDLDISSPKKTSLADVGIVGDLGDGLDEKETVLPTSAFMGRAMGVGSGIGRSAFSPSAAGTGADVNFSNLSQHQFGSFK</sequence>
<protein>
    <submittedName>
        <fullName evidence="1">Uncharacterized protein</fullName>
    </submittedName>
</protein>
<proteinExistence type="predicted"/>
<dbReference type="EMBL" id="CM056811">
    <property type="protein sequence ID" value="KAJ8638610.1"/>
    <property type="molecule type" value="Genomic_DNA"/>
</dbReference>
<evidence type="ECO:0000313" key="2">
    <source>
        <dbReference type="Proteomes" id="UP001234297"/>
    </source>
</evidence>
<dbReference type="Proteomes" id="UP001234297">
    <property type="component" value="Chromosome 3"/>
</dbReference>
<reference evidence="1 2" key="1">
    <citation type="journal article" date="2022" name="Hortic Res">
        <title>A haplotype resolved chromosomal level avocado genome allows analysis of novel avocado genes.</title>
        <authorList>
            <person name="Nath O."/>
            <person name="Fletcher S.J."/>
            <person name="Hayward A."/>
            <person name="Shaw L.M."/>
            <person name="Masouleh A.K."/>
            <person name="Furtado A."/>
            <person name="Henry R.J."/>
            <person name="Mitter N."/>
        </authorList>
    </citation>
    <scope>NUCLEOTIDE SEQUENCE [LARGE SCALE GENOMIC DNA]</scope>
    <source>
        <strain evidence="2">cv. Hass</strain>
    </source>
</reference>
<organism evidence="1 2">
    <name type="scientific">Persea americana</name>
    <name type="common">Avocado</name>
    <dbReference type="NCBI Taxonomy" id="3435"/>
    <lineage>
        <taxon>Eukaryota</taxon>
        <taxon>Viridiplantae</taxon>
        <taxon>Streptophyta</taxon>
        <taxon>Embryophyta</taxon>
        <taxon>Tracheophyta</taxon>
        <taxon>Spermatophyta</taxon>
        <taxon>Magnoliopsida</taxon>
        <taxon>Magnoliidae</taxon>
        <taxon>Laurales</taxon>
        <taxon>Lauraceae</taxon>
        <taxon>Persea</taxon>
    </lineage>
</organism>